<keyword evidence="8 11" id="KW-0472">Membrane</keyword>
<dbReference type="PANTHER" id="PTHR30069:SF29">
    <property type="entry name" value="HEMOGLOBIN AND HEMOGLOBIN-HAPTOGLOBIN-BINDING PROTEIN 1-RELATED"/>
    <property type="match status" value="1"/>
</dbReference>
<evidence type="ECO:0000256" key="1">
    <source>
        <dbReference type="ARBA" id="ARBA00004571"/>
    </source>
</evidence>
<feature type="domain" description="TonB-dependent receptor-like beta-barrel" evidence="13">
    <location>
        <begin position="266"/>
        <end position="586"/>
    </location>
</feature>
<evidence type="ECO:0000256" key="3">
    <source>
        <dbReference type="ARBA" id="ARBA00022448"/>
    </source>
</evidence>
<evidence type="ECO:0000256" key="11">
    <source>
        <dbReference type="RuleBase" id="RU003357"/>
    </source>
</evidence>
<evidence type="ECO:0000256" key="10">
    <source>
        <dbReference type="ARBA" id="ARBA00023237"/>
    </source>
</evidence>
<name>A0ABS1WZW5_9GAMM</name>
<evidence type="ECO:0000259" key="13">
    <source>
        <dbReference type="Pfam" id="PF00593"/>
    </source>
</evidence>
<feature type="compositionally biased region" description="Low complexity" evidence="12">
    <location>
        <begin position="45"/>
        <end position="56"/>
    </location>
</feature>
<evidence type="ECO:0000256" key="2">
    <source>
        <dbReference type="ARBA" id="ARBA00008143"/>
    </source>
</evidence>
<evidence type="ECO:0000313" key="15">
    <source>
        <dbReference type="EMBL" id="MBM0106525.1"/>
    </source>
</evidence>
<dbReference type="Proteomes" id="UP000661077">
    <property type="component" value="Unassembled WGS sequence"/>
</dbReference>
<proteinExistence type="inferred from homology"/>
<dbReference type="InterPro" id="IPR000531">
    <property type="entry name" value="Beta-barrel_TonB"/>
</dbReference>
<keyword evidence="6" id="KW-0732">Signal</keyword>
<evidence type="ECO:0000256" key="4">
    <source>
        <dbReference type="ARBA" id="ARBA00022452"/>
    </source>
</evidence>
<feature type="region of interest" description="Disordered" evidence="12">
    <location>
        <begin position="29"/>
        <end position="56"/>
    </location>
</feature>
<dbReference type="InterPro" id="IPR037066">
    <property type="entry name" value="Plug_dom_sf"/>
</dbReference>
<dbReference type="Gene3D" id="2.170.130.10">
    <property type="entry name" value="TonB-dependent receptor, plug domain"/>
    <property type="match status" value="1"/>
</dbReference>
<evidence type="ECO:0000256" key="6">
    <source>
        <dbReference type="ARBA" id="ARBA00022729"/>
    </source>
</evidence>
<accession>A0ABS1WZW5</accession>
<keyword evidence="5" id="KW-0812">Transmembrane</keyword>
<gene>
    <name evidence="15" type="ORF">JM946_17490</name>
</gene>
<evidence type="ECO:0000256" key="12">
    <source>
        <dbReference type="SAM" id="MobiDB-lite"/>
    </source>
</evidence>
<evidence type="ECO:0000256" key="9">
    <source>
        <dbReference type="ARBA" id="ARBA00023170"/>
    </source>
</evidence>
<dbReference type="Pfam" id="PF00593">
    <property type="entry name" value="TonB_dep_Rec_b-barrel"/>
    <property type="match status" value="1"/>
</dbReference>
<organism evidence="15 16">
    <name type="scientific">Steroidobacter gossypii</name>
    <dbReference type="NCBI Taxonomy" id="2805490"/>
    <lineage>
        <taxon>Bacteria</taxon>
        <taxon>Pseudomonadati</taxon>
        <taxon>Pseudomonadota</taxon>
        <taxon>Gammaproteobacteria</taxon>
        <taxon>Steroidobacterales</taxon>
        <taxon>Steroidobacteraceae</taxon>
        <taxon>Steroidobacter</taxon>
    </lineage>
</organism>
<sequence length="706" mass="78062">MSRRFGGGWGLLALLLDPTHLAAAEPVRTDLPARTGGSQEITDEPPIGGAPIPAQPANPSTGIIRYDAAFFAEFQPTTAIDMVRRLPGFTFEPGDNTVRGFAGALGNVLIDGQRPASKAVLLEDVLRRIPVANVEAVEVIRGGAPGINMQGQPIVANVVRKGGNSTVHAGELIGLFGSEYDPGYGVRLESTRNSDRLSLSGALNVRDEQQYGSTGKGEQIRRNDLGDVILASGFETDWSQRQIQANGAVEYNSGPSLLRINVGGTTQDTDQYDFLVPWSHVPQTTEGEVFTNIRLDQGEAGIDYEHVISDGMVGRVLLLQTLERKIITADATNALAQQRSEDEATRGESILRSSLTYRFSPTLTVESGLEGAYNFLEVNAALARNGAPVDLPAANVNVKERRGEVFVDTRWKFTPRVAGDIGIRYETSTITQSGDANAERTLSYPKPRAVLTWNLDGNLQLRGRVERTVSQLEFRDFASQASLDADIINGGNADLRPENAWEFEAAIEKRFWEGGAAQLGYTHALVSDTVDFVPVGNFDTPGNLGDSKRGQVALGLSMPLQRLGLQGTQLRFNSTWTWSELDDPYTHRSRRISKDAPLSGNAVITKEFAGLNSTLTLEDSYSKRETSYRFDEIRTEHWDHFFRLYWDWMPKSDTVVRVMFNNFTGRPRSRWRTVYDGSRAYGQIAYHENRHIDALRFIQLQVRKTF</sequence>
<keyword evidence="9 15" id="KW-0675">Receptor</keyword>
<dbReference type="Pfam" id="PF07715">
    <property type="entry name" value="Plug"/>
    <property type="match status" value="1"/>
</dbReference>
<feature type="domain" description="TonB-dependent receptor plug" evidence="14">
    <location>
        <begin position="67"/>
        <end position="145"/>
    </location>
</feature>
<keyword evidence="10" id="KW-0998">Cell outer membrane</keyword>
<reference evidence="15 16" key="1">
    <citation type="journal article" date="2021" name="Int. J. Syst. Evol. Microbiol.">
        <title>Steroidobacter gossypii sp. nov., isolated from soil of cotton cropping field.</title>
        <authorList>
            <person name="Huang R."/>
            <person name="Yang S."/>
            <person name="Zhen C."/>
            <person name="Liu W."/>
        </authorList>
    </citation>
    <scope>NUCLEOTIDE SEQUENCE [LARGE SCALE GENOMIC DNA]</scope>
    <source>
        <strain evidence="15 16">S1-65</strain>
    </source>
</reference>
<evidence type="ECO:0000256" key="7">
    <source>
        <dbReference type="ARBA" id="ARBA00023077"/>
    </source>
</evidence>
<dbReference type="SUPFAM" id="SSF56935">
    <property type="entry name" value="Porins"/>
    <property type="match status" value="1"/>
</dbReference>
<comment type="similarity">
    <text evidence="2">Belongs to the TonB-dependent receptor family. Hemoglobin/haptoglobin binding protein subfamily.</text>
</comment>
<evidence type="ECO:0000256" key="8">
    <source>
        <dbReference type="ARBA" id="ARBA00023136"/>
    </source>
</evidence>
<dbReference type="Gene3D" id="2.40.170.20">
    <property type="entry name" value="TonB-dependent receptor, beta-barrel domain"/>
    <property type="match status" value="1"/>
</dbReference>
<keyword evidence="7 11" id="KW-0798">TonB box</keyword>
<evidence type="ECO:0000313" key="16">
    <source>
        <dbReference type="Proteomes" id="UP000661077"/>
    </source>
</evidence>
<dbReference type="InterPro" id="IPR012910">
    <property type="entry name" value="Plug_dom"/>
</dbReference>
<comment type="subcellular location">
    <subcellularLocation>
        <location evidence="1">Cell outer membrane</location>
        <topology evidence="1">Multi-pass membrane protein</topology>
    </subcellularLocation>
</comment>
<comment type="caution">
    <text evidence="15">The sequence shown here is derived from an EMBL/GenBank/DDBJ whole genome shotgun (WGS) entry which is preliminary data.</text>
</comment>
<keyword evidence="3" id="KW-0813">Transport</keyword>
<keyword evidence="16" id="KW-1185">Reference proteome</keyword>
<evidence type="ECO:0000256" key="5">
    <source>
        <dbReference type="ARBA" id="ARBA00022692"/>
    </source>
</evidence>
<dbReference type="EMBL" id="JAEVLS010000004">
    <property type="protein sequence ID" value="MBM0106525.1"/>
    <property type="molecule type" value="Genomic_DNA"/>
</dbReference>
<evidence type="ECO:0000259" key="14">
    <source>
        <dbReference type="Pfam" id="PF07715"/>
    </source>
</evidence>
<dbReference type="PANTHER" id="PTHR30069">
    <property type="entry name" value="TONB-DEPENDENT OUTER MEMBRANE RECEPTOR"/>
    <property type="match status" value="1"/>
</dbReference>
<dbReference type="InterPro" id="IPR039426">
    <property type="entry name" value="TonB-dep_rcpt-like"/>
</dbReference>
<dbReference type="InterPro" id="IPR036942">
    <property type="entry name" value="Beta-barrel_TonB_sf"/>
</dbReference>
<keyword evidence="4" id="KW-1134">Transmembrane beta strand</keyword>
<protein>
    <submittedName>
        <fullName evidence="15">TonB-dependent receptor</fullName>
    </submittedName>
</protein>
<dbReference type="RefSeq" id="WP_218042944.1">
    <property type="nucleotide sequence ID" value="NZ_JAEVLS010000004.1"/>
</dbReference>